<feature type="region of interest" description="Disordered" evidence="3">
    <location>
        <begin position="1"/>
        <end position="23"/>
    </location>
</feature>
<sequence length="154" mass="16524">MVIEDVAASGQSKPAASVGNQQAAGTFARPRLFVKANPLEGGQRDDVQETLVGGHPRDLHESDIDFTDFTCGHKPIDSWFHDRAINCGQQGTAVPYVSLWAEGRCAGFYTLSAFGLVWESLTVGWPKRNVAEHIPAVLLGMLGVGRSFQGQGLG</sequence>
<gene>
    <name evidence="4" type="ORF">CRD60_06645</name>
</gene>
<accession>A0A366K8J2</accession>
<dbReference type="PANTHER" id="PTHR36449:SF1">
    <property type="entry name" value="ACETYLTRANSFERASE"/>
    <property type="match status" value="1"/>
</dbReference>
<dbReference type="AlphaFoldDB" id="A0A366K8J2"/>
<evidence type="ECO:0000313" key="4">
    <source>
        <dbReference type="EMBL" id="RBP97443.1"/>
    </source>
</evidence>
<reference evidence="4 5" key="1">
    <citation type="submission" date="2017-10" db="EMBL/GenBank/DDBJ databases">
        <title>Bifidobacterium xylocopum sp. nov. and Bifidobacterium aemilianum sp. nov., from the carpenter bee (Xylocopa violacea) digestive tract.</title>
        <authorList>
            <person name="Alberoni D."/>
            <person name="Baffoni L."/>
            <person name="Di Gioia D."/>
            <person name="Gaggia F."/>
            <person name="Biavati B."/>
        </authorList>
    </citation>
    <scope>NUCLEOTIDE SEQUENCE [LARGE SCALE GENOMIC DNA]</scope>
    <source>
        <strain evidence="4 5">XV10</strain>
    </source>
</reference>
<evidence type="ECO:0000256" key="2">
    <source>
        <dbReference type="ARBA" id="ARBA00023315"/>
    </source>
</evidence>
<dbReference type="Proteomes" id="UP000252530">
    <property type="component" value="Unassembled WGS sequence"/>
</dbReference>
<keyword evidence="2" id="KW-0012">Acyltransferase</keyword>
<evidence type="ECO:0008006" key="6">
    <source>
        <dbReference type="Google" id="ProtNLM"/>
    </source>
</evidence>
<organism evidence="4 5">
    <name type="scientific">Bifidobacterium aemilianum</name>
    <dbReference type="NCBI Taxonomy" id="2493120"/>
    <lineage>
        <taxon>Bacteria</taxon>
        <taxon>Bacillati</taxon>
        <taxon>Actinomycetota</taxon>
        <taxon>Actinomycetes</taxon>
        <taxon>Bifidobacteriales</taxon>
        <taxon>Bifidobacteriaceae</taxon>
        <taxon>Bifidobacterium</taxon>
    </lineage>
</organism>
<name>A0A366K8J2_9BIFI</name>
<keyword evidence="1" id="KW-0808">Transferase</keyword>
<dbReference type="Gene3D" id="3.40.630.30">
    <property type="match status" value="1"/>
</dbReference>
<evidence type="ECO:0000256" key="3">
    <source>
        <dbReference type="SAM" id="MobiDB-lite"/>
    </source>
</evidence>
<comment type="caution">
    <text evidence="4">The sequence shown here is derived from an EMBL/GenBank/DDBJ whole genome shotgun (WGS) entry which is preliminary data.</text>
</comment>
<proteinExistence type="predicted"/>
<dbReference type="GO" id="GO:0016746">
    <property type="term" value="F:acyltransferase activity"/>
    <property type="evidence" value="ECO:0007669"/>
    <property type="project" value="UniProtKB-KW"/>
</dbReference>
<keyword evidence="5" id="KW-1185">Reference proteome</keyword>
<protein>
    <recommendedName>
        <fullName evidence="6">GNAT family N-acetyltransferase</fullName>
    </recommendedName>
</protein>
<dbReference type="EMBL" id="PDCG01000006">
    <property type="protein sequence ID" value="RBP97443.1"/>
    <property type="molecule type" value="Genomic_DNA"/>
</dbReference>
<evidence type="ECO:0000256" key="1">
    <source>
        <dbReference type="ARBA" id="ARBA00022679"/>
    </source>
</evidence>
<feature type="compositionally biased region" description="Polar residues" evidence="3">
    <location>
        <begin position="9"/>
        <end position="23"/>
    </location>
</feature>
<evidence type="ECO:0000313" key="5">
    <source>
        <dbReference type="Proteomes" id="UP000252530"/>
    </source>
</evidence>
<dbReference type="PANTHER" id="PTHR36449">
    <property type="entry name" value="ACETYLTRANSFERASE-RELATED"/>
    <property type="match status" value="1"/>
</dbReference>